<keyword evidence="2 8" id="KW-0813">Transport</keyword>
<dbReference type="GO" id="GO:0044718">
    <property type="term" value="P:siderophore transmembrane transport"/>
    <property type="evidence" value="ECO:0007669"/>
    <property type="project" value="TreeGrafter"/>
</dbReference>
<evidence type="ECO:0000313" key="13">
    <source>
        <dbReference type="EMBL" id="SMB86463.1"/>
    </source>
</evidence>
<evidence type="ECO:0000313" key="14">
    <source>
        <dbReference type="Proteomes" id="UP000192408"/>
    </source>
</evidence>
<evidence type="ECO:0000256" key="3">
    <source>
        <dbReference type="ARBA" id="ARBA00022452"/>
    </source>
</evidence>
<feature type="domain" description="TonB-dependent receptor plug" evidence="12">
    <location>
        <begin position="59"/>
        <end position="157"/>
    </location>
</feature>
<feature type="chain" id="PRO_5013320501" evidence="10">
    <location>
        <begin position="22"/>
        <end position="796"/>
    </location>
</feature>
<evidence type="ECO:0000259" key="11">
    <source>
        <dbReference type="Pfam" id="PF00593"/>
    </source>
</evidence>
<dbReference type="PANTHER" id="PTHR30069:SF40">
    <property type="entry name" value="TONB-DEPENDENT RECEPTOR NMB0964-RELATED"/>
    <property type="match status" value="1"/>
</dbReference>
<dbReference type="PANTHER" id="PTHR30069">
    <property type="entry name" value="TONB-DEPENDENT OUTER MEMBRANE RECEPTOR"/>
    <property type="match status" value="1"/>
</dbReference>
<evidence type="ECO:0000256" key="2">
    <source>
        <dbReference type="ARBA" id="ARBA00022448"/>
    </source>
</evidence>
<dbReference type="Gene3D" id="2.40.170.20">
    <property type="entry name" value="TonB-dependent receptor, beta-barrel domain"/>
    <property type="match status" value="1"/>
</dbReference>
<name>A0A1W1UZD5_9PAST</name>
<dbReference type="SUPFAM" id="SSF56935">
    <property type="entry name" value="Porins"/>
    <property type="match status" value="1"/>
</dbReference>
<evidence type="ECO:0000256" key="8">
    <source>
        <dbReference type="PROSITE-ProRule" id="PRU01360"/>
    </source>
</evidence>
<keyword evidence="6 8" id="KW-0472">Membrane</keyword>
<organism evidence="13 14">
    <name type="scientific">Pasteurella testudinis DSM 23072</name>
    <dbReference type="NCBI Taxonomy" id="1122938"/>
    <lineage>
        <taxon>Bacteria</taxon>
        <taxon>Pseudomonadati</taxon>
        <taxon>Pseudomonadota</taxon>
        <taxon>Gammaproteobacteria</taxon>
        <taxon>Pasteurellales</taxon>
        <taxon>Pasteurellaceae</taxon>
        <taxon>Pasteurella</taxon>
    </lineage>
</organism>
<dbReference type="RefSeq" id="WP_084257305.1">
    <property type="nucleotide sequence ID" value="NZ_FWWV01000024.1"/>
</dbReference>
<dbReference type="InterPro" id="IPR012910">
    <property type="entry name" value="Plug_dom"/>
</dbReference>
<keyword evidence="7 8" id="KW-0998">Cell outer membrane</keyword>
<evidence type="ECO:0000256" key="9">
    <source>
        <dbReference type="RuleBase" id="RU003357"/>
    </source>
</evidence>
<keyword evidence="4 8" id="KW-0812">Transmembrane</keyword>
<dbReference type="Pfam" id="PF07715">
    <property type="entry name" value="Plug"/>
    <property type="match status" value="1"/>
</dbReference>
<gene>
    <name evidence="13" type="ORF">SAMN05660772_00885</name>
</gene>
<dbReference type="GO" id="GO:0015344">
    <property type="term" value="F:siderophore uptake transmembrane transporter activity"/>
    <property type="evidence" value="ECO:0007669"/>
    <property type="project" value="TreeGrafter"/>
</dbReference>
<evidence type="ECO:0000256" key="5">
    <source>
        <dbReference type="ARBA" id="ARBA00023077"/>
    </source>
</evidence>
<evidence type="ECO:0000256" key="7">
    <source>
        <dbReference type="ARBA" id="ARBA00023237"/>
    </source>
</evidence>
<dbReference type="PROSITE" id="PS52016">
    <property type="entry name" value="TONB_DEPENDENT_REC_3"/>
    <property type="match status" value="1"/>
</dbReference>
<dbReference type="STRING" id="1122938.SAMN05660772_00885"/>
<feature type="signal peptide" evidence="10">
    <location>
        <begin position="1"/>
        <end position="21"/>
    </location>
</feature>
<evidence type="ECO:0000256" key="1">
    <source>
        <dbReference type="ARBA" id="ARBA00004571"/>
    </source>
</evidence>
<dbReference type="AlphaFoldDB" id="A0A1W1UZD5"/>
<dbReference type="InterPro" id="IPR036942">
    <property type="entry name" value="Beta-barrel_TonB_sf"/>
</dbReference>
<reference evidence="14" key="1">
    <citation type="submission" date="2017-04" db="EMBL/GenBank/DDBJ databases">
        <authorList>
            <person name="Varghese N."/>
            <person name="Submissions S."/>
        </authorList>
    </citation>
    <scope>NUCLEOTIDE SEQUENCE [LARGE SCALE GENOMIC DNA]</scope>
    <source>
        <strain evidence="14">DSM 23072</strain>
    </source>
</reference>
<sequence length="796" mass="88979">MKNRFILLLTIGMSCPLSINASESNASESIEDTTALDEINVVGASEFSSDPLSGTAKPNDIVVSKQKLKRGASTLGNALSNELSVHSNQFGGGASAPVIRGQEGVRLKILQNGSDVVDMSQLSPDHAVGVDSLLAERVEILRGASTLLYANASPAGVINVIDNRIPTAVPEKGYQADLSLRQNTNNGERLATTGITLGLNENLAFRFEGLSRYSGNYHVPEFNLGSKLNFVPDSYNKTKSGTYGLSYIGERGYLGFAYNERKEIYGLPGHNHALDTCGAHIWGREPDNDYYLELYPHLMGDKDLVNTHFHCGSNHALGGVHNHDNPYGHNHDHTLGGPVVDSYAKRYDLRAEIKEPLRGFDKLRLSYSSTNYRHDERDGHIPVNIFHNKGTNVRLELLHQPIRGLSGVWGVQYQTSTSSANIPRIPPCSNSFTPDGDKKRCPEKITDNDRQHWALIENNNDQYSLFALEQLRLDSWLFEAAVRTEKQKIAINHDTNRLRALKKEAECSALFGTCLPYSLNEPDLSLYHKWATSYSLSASWNFLPDYALSLIFSHNERHPTPMELYYHGKHLATVSFEHGNRYLNKEVSDNVEAGLSYFGDKLSYHVSVYLNNFKNRIFNQTLSKEGNLSLNRYSQSQAKYYGIEGRLDYNVTPEFSLGLFGDYIRGKLSRLPPTYEVDPIWGENIAVPQKDQNAPRVPPARLGFRTNAELTRHLSGTLEYVYVFKQHKVAPLEQVTSAHGLLNLGMTYAGQLENIGYEIFIQGNNLLNQKVYSHTSFLPFVPQMGRNVTLGININF</sequence>
<protein>
    <submittedName>
        <fullName evidence="13">Iron complex outermembrane recepter protein</fullName>
    </submittedName>
</protein>
<dbReference type="InterPro" id="IPR037066">
    <property type="entry name" value="Plug_dom_sf"/>
</dbReference>
<keyword evidence="14" id="KW-1185">Reference proteome</keyword>
<comment type="similarity">
    <text evidence="8 9">Belongs to the TonB-dependent receptor family.</text>
</comment>
<evidence type="ECO:0000256" key="10">
    <source>
        <dbReference type="SAM" id="SignalP"/>
    </source>
</evidence>
<accession>A0A1W1UZD5</accession>
<evidence type="ECO:0000256" key="6">
    <source>
        <dbReference type="ARBA" id="ARBA00023136"/>
    </source>
</evidence>
<evidence type="ECO:0000259" key="12">
    <source>
        <dbReference type="Pfam" id="PF07715"/>
    </source>
</evidence>
<feature type="domain" description="TonB-dependent receptor-like beta-barrel" evidence="11">
    <location>
        <begin position="337"/>
        <end position="766"/>
    </location>
</feature>
<dbReference type="PROSITE" id="PS51257">
    <property type="entry name" value="PROKAR_LIPOPROTEIN"/>
    <property type="match status" value="1"/>
</dbReference>
<proteinExistence type="inferred from homology"/>
<keyword evidence="5 9" id="KW-0798">TonB box</keyword>
<dbReference type="EMBL" id="FWWV01000024">
    <property type="protein sequence ID" value="SMB86463.1"/>
    <property type="molecule type" value="Genomic_DNA"/>
</dbReference>
<dbReference type="Proteomes" id="UP000192408">
    <property type="component" value="Unassembled WGS sequence"/>
</dbReference>
<keyword evidence="10" id="KW-0732">Signal</keyword>
<dbReference type="Pfam" id="PF00593">
    <property type="entry name" value="TonB_dep_Rec_b-barrel"/>
    <property type="match status" value="1"/>
</dbReference>
<dbReference type="InterPro" id="IPR039426">
    <property type="entry name" value="TonB-dep_rcpt-like"/>
</dbReference>
<dbReference type="Gene3D" id="2.170.130.10">
    <property type="entry name" value="TonB-dependent receptor, plug domain"/>
    <property type="match status" value="1"/>
</dbReference>
<dbReference type="InterPro" id="IPR000531">
    <property type="entry name" value="Beta-barrel_TonB"/>
</dbReference>
<comment type="subcellular location">
    <subcellularLocation>
        <location evidence="1 8">Cell outer membrane</location>
        <topology evidence="1 8">Multi-pass membrane protein</topology>
    </subcellularLocation>
</comment>
<dbReference type="GO" id="GO:0009279">
    <property type="term" value="C:cell outer membrane"/>
    <property type="evidence" value="ECO:0007669"/>
    <property type="project" value="UniProtKB-SubCell"/>
</dbReference>
<keyword evidence="3 8" id="KW-1134">Transmembrane beta strand</keyword>
<evidence type="ECO:0000256" key="4">
    <source>
        <dbReference type="ARBA" id="ARBA00022692"/>
    </source>
</evidence>